<evidence type="ECO:0000256" key="4">
    <source>
        <dbReference type="ARBA" id="ARBA00022989"/>
    </source>
</evidence>
<comment type="similarity">
    <text evidence="6">Belongs to the sodium:neurotransmitter symporter (SNF) (TC 2.A.22) family.</text>
</comment>
<organism evidence="8 9">
    <name type="scientific">Halalkalibacter okhensis</name>
    <dbReference type="NCBI Taxonomy" id="333138"/>
    <lineage>
        <taxon>Bacteria</taxon>
        <taxon>Bacillati</taxon>
        <taxon>Bacillota</taxon>
        <taxon>Bacilli</taxon>
        <taxon>Bacillales</taxon>
        <taxon>Bacillaceae</taxon>
        <taxon>Halalkalibacter</taxon>
    </lineage>
</organism>
<evidence type="ECO:0000256" key="5">
    <source>
        <dbReference type="ARBA" id="ARBA00023136"/>
    </source>
</evidence>
<evidence type="ECO:0000313" key="9">
    <source>
        <dbReference type="Proteomes" id="UP000030832"/>
    </source>
</evidence>
<feature type="transmembrane region" description="Helical" evidence="7">
    <location>
        <begin position="43"/>
        <end position="64"/>
    </location>
</feature>
<proteinExistence type="inferred from homology"/>
<comment type="subcellular location">
    <subcellularLocation>
        <location evidence="1">Membrane</location>
        <topology evidence="1">Multi-pass membrane protein</topology>
    </subcellularLocation>
</comment>
<feature type="transmembrane region" description="Helical" evidence="7">
    <location>
        <begin position="149"/>
        <end position="171"/>
    </location>
</feature>
<evidence type="ECO:0000313" key="8">
    <source>
        <dbReference type="EMBL" id="KHF41122.1"/>
    </source>
</evidence>
<keyword evidence="2 6" id="KW-0813">Transport</keyword>
<evidence type="ECO:0000256" key="1">
    <source>
        <dbReference type="ARBA" id="ARBA00004141"/>
    </source>
</evidence>
<feature type="transmembrane region" description="Helical" evidence="7">
    <location>
        <begin position="12"/>
        <end position="31"/>
    </location>
</feature>
<dbReference type="eggNOG" id="COG0733">
    <property type="taxonomic scope" value="Bacteria"/>
</dbReference>
<keyword evidence="3 6" id="KW-0812">Transmembrane</keyword>
<feature type="transmembrane region" description="Helical" evidence="7">
    <location>
        <begin position="325"/>
        <end position="350"/>
    </location>
</feature>
<feature type="transmembrane region" description="Helical" evidence="7">
    <location>
        <begin position="226"/>
        <end position="250"/>
    </location>
</feature>
<keyword evidence="5 7" id="KW-0472">Membrane</keyword>
<name>A0A0B0IJP9_9BACI</name>
<dbReference type="PROSITE" id="PS50267">
    <property type="entry name" value="NA_NEUROTRAN_SYMP_3"/>
    <property type="match status" value="1"/>
</dbReference>
<feature type="transmembrane region" description="Helical" evidence="7">
    <location>
        <begin position="271"/>
        <end position="289"/>
    </location>
</feature>
<dbReference type="OrthoDB" id="9762833at2"/>
<evidence type="ECO:0000256" key="6">
    <source>
        <dbReference type="RuleBase" id="RU003732"/>
    </source>
</evidence>
<gene>
    <name evidence="8" type="ORF">LQ50_04950</name>
</gene>
<dbReference type="Proteomes" id="UP000030832">
    <property type="component" value="Unassembled WGS sequence"/>
</dbReference>
<feature type="transmembrane region" description="Helical" evidence="7">
    <location>
        <begin position="85"/>
        <end position="109"/>
    </location>
</feature>
<keyword evidence="6" id="KW-0769">Symport</keyword>
<accession>A0A0B0IJP9</accession>
<dbReference type="PROSITE" id="PS00610">
    <property type="entry name" value="NA_NEUROTRAN_SYMP_1"/>
    <property type="match status" value="1"/>
</dbReference>
<dbReference type="RefSeq" id="WP_034626617.1">
    <property type="nucleotide sequence ID" value="NZ_JRJU01000004.1"/>
</dbReference>
<dbReference type="GO" id="GO:0016020">
    <property type="term" value="C:membrane"/>
    <property type="evidence" value="ECO:0007669"/>
    <property type="project" value="UniProtKB-SubCell"/>
</dbReference>
<feature type="transmembrane region" description="Helical" evidence="7">
    <location>
        <begin position="391"/>
        <end position="412"/>
    </location>
</feature>
<reference evidence="8 9" key="1">
    <citation type="submission" date="2014-09" db="EMBL/GenBank/DDBJ databases">
        <title>Genome sequencing and annotation of Bacillus Okhensis strain Kh10-101T.</title>
        <authorList>
            <person name="Prakash J.S."/>
        </authorList>
    </citation>
    <scope>NUCLEOTIDE SEQUENCE [LARGE SCALE GENOMIC DNA]</scope>
    <source>
        <strain evidence="9">Kh10-101T</strain>
    </source>
</reference>
<dbReference type="EMBL" id="JRJU01000004">
    <property type="protein sequence ID" value="KHF41122.1"/>
    <property type="molecule type" value="Genomic_DNA"/>
</dbReference>
<feature type="transmembrane region" description="Helical" evidence="7">
    <location>
        <begin position="467"/>
        <end position="489"/>
    </location>
</feature>
<dbReference type="SUPFAM" id="SSF161070">
    <property type="entry name" value="SNF-like"/>
    <property type="match status" value="1"/>
</dbReference>
<dbReference type="PANTHER" id="PTHR42948:SF1">
    <property type="entry name" value="TRANSPORTER"/>
    <property type="match status" value="1"/>
</dbReference>
<protein>
    <recommendedName>
        <fullName evidence="6">Transporter</fullName>
    </recommendedName>
</protein>
<dbReference type="GO" id="GO:0015293">
    <property type="term" value="F:symporter activity"/>
    <property type="evidence" value="ECO:0007669"/>
    <property type="project" value="UniProtKB-KW"/>
</dbReference>
<sequence>MNGREQWGTRAGFILAAIGSAVGLGNIWRFPYVAYENGGGAFFLPYLFALLTAGIPLLIMEFTLGHKYRGSAPLSYARMNKKTEWIGWWQVAISFVIATYYAVIIAWALSYTYFAFNQRWGDDTGGFLMGDYLQRIDVVSGGAPGDVGALVPGVLIPLVIVWIITLGVLFKGVRRGIEIANRIFIPLLVAMFLLIVIRAITLEGALTGLDAFFKPDWSEIMSPGVWVAAYGQIFFSLSIAFAIMITYSSYLSKKSDITNNAFITGFSNSSFELLAGIGVFAALGFMAQASGVGVADVADAGIGLAFVVFPEIINTFPGMNGLFGVLFFGSLVLAGLSSLISIVETFISGVQDKFKFSRRKAVGIGGGLAAVISLLFATQGGLFFLDAADYFINQFGVAFAGLVSVIAVSWFVKKLPELQTHADGVSDFRLGTWWKICLSIITPIVLGFMFIQNLIENVTNNYEGYSTGFLIGSGWLVAIGAIVIGFLFARSKWKNGDLNE</sequence>
<dbReference type="PANTHER" id="PTHR42948">
    <property type="entry name" value="TRANSPORTER"/>
    <property type="match status" value="1"/>
</dbReference>
<evidence type="ECO:0000256" key="2">
    <source>
        <dbReference type="ARBA" id="ARBA00022448"/>
    </source>
</evidence>
<keyword evidence="9" id="KW-1185">Reference proteome</keyword>
<dbReference type="AlphaFoldDB" id="A0A0B0IJP9"/>
<dbReference type="NCBIfam" id="NF037979">
    <property type="entry name" value="Na_transp"/>
    <property type="match status" value="1"/>
</dbReference>
<comment type="caution">
    <text evidence="8">The sequence shown here is derived from an EMBL/GenBank/DDBJ whole genome shotgun (WGS) entry which is preliminary data.</text>
</comment>
<dbReference type="STRING" id="333138.LQ50_04950"/>
<dbReference type="InterPro" id="IPR000175">
    <property type="entry name" value="Na/ntran_symport"/>
</dbReference>
<keyword evidence="4 7" id="KW-1133">Transmembrane helix</keyword>
<feature type="transmembrane region" description="Helical" evidence="7">
    <location>
        <begin position="183"/>
        <end position="206"/>
    </location>
</feature>
<dbReference type="CDD" id="cd10334">
    <property type="entry name" value="SLC6sbd_u1"/>
    <property type="match status" value="1"/>
</dbReference>
<evidence type="ECO:0000256" key="7">
    <source>
        <dbReference type="SAM" id="Phobius"/>
    </source>
</evidence>
<feature type="transmembrane region" description="Helical" evidence="7">
    <location>
        <begin position="433"/>
        <end position="455"/>
    </location>
</feature>
<dbReference type="Pfam" id="PF00209">
    <property type="entry name" value="SNF"/>
    <property type="match status" value="2"/>
</dbReference>
<feature type="transmembrane region" description="Helical" evidence="7">
    <location>
        <begin position="362"/>
        <end position="385"/>
    </location>
</feature>
<evidence type="ECO:0000256" key="3">
    <source>
        <dbReference type="ARBA" id="ARBA00022692"/>
    </source>
</evidence>
<dbReference type="PRINTS" id="PR00176">
    <property type="entry name" value="NANEUSMPORT"/>
</dbReference>
<dbReference type="InterPro" id="IPR037272">
    <property type="entry name" value="SNS_sf"/>
</dbReference>